<dbReference type="Proteomes" id="UP001196068">
    <property type="component" value="Unassembled WGS sequence"/>
</dbReference>
<dbReference type="PANTHER" id="PTHR43685:SF2">
    <property type="entry name" value="GLYCOSYLTRANSFERASE 2-LIKE DOMAIN-CONTAINING PROTEIN"/>
    <property type="match status" value="1"/>
</dbReference>
<evidence type="ECO:0000313" key="3">
    <source>
        <dbReference type="Proteomes" id="UP001196068"/>
    </source>
</evidence>
<feature type="domain" description="Glycosyltransferase 2-like" evidence="1">
    <location>
        <begin position="5"/>
        <end position="132"/>
    </location>
</feature>
<dbReference type="InterPro" id="IPR029044">
    <property type="entry name" value="Nucleotide-diphossugar_trans"/>
</dbReference>
<dbReference type="Pfam" id="PF00535">
    <property type="entry name" value="Glycos_transf_2"/>
    <property type="match status" value="1"/>
</dbReference>
<dbReference type="Gene3D" id="3.90.550.10">
    <property type="entry name" value="Spore Coat Polysaccharide Biosynthesis Protein SpsA, Chain A"/>
    <property type="match status" value="1"/>
</dbReference>
<dbReference type="RefSeq" id="WP_211875339.1">
    <property type="nucleotide sequence ID" value="NZ_JAAEDH010000018.1"/>
</dbReference>
<reference evidence="2" key="2">
    <citation type="journal article" date="2021" name="Syst. Appl. Microbiol.">
        <title>Roseomonas hellenica sp. nov., isolated from roots of wild-growing Alkanna tinctoria.</title>
        <authorList>
            <person name="Rat A."/>
            <person name="Naranjo H.D."/>
            <person name="Lebbe L."/>
            <person name="Cnockaert M."/>
            <person name="Krigas N."/>
            <person name="Grigoriadou K."/>
            <person name="Maloupa E."/>
            <person name="Willems A."/>
        </authorList>
    </citation>
    <scope>NUCLEOTIDE SEQUENCE</scope>
    <source>
        <strain evidence="2">LMG 28251</strain>
    </source>
</reference>
<dbReference type="CDD" id="cd00761">
    <property type="entry name" value="Glyco_tranf_GTA_type"/>
    <property type="match status" value="1"/>
</dbReference>
<dbReference type="AlphaFoldDB" id="A0AAF1K5F8"/>
<accession>A0AAF1K5F8</accession>
<dbReference type="InterPro" id="IPR001173">
    <property type="entry name" value="Glyco_trans_2-like"/>
</dbReference>
<sequence>MSLVSIIVPSFNGGGTLHTPVRSIAAQTHRDIELIIVDDGSTDHTRAVAEKLVSGVGVPARIVGHDRNLGLSHARNTGLAHAGGEWIQFLDSDDCIAPTKIAAQIAVAASAGHATASVYSPFQTFAIKGGESAPVDPWLFPDVEEAHPVAFLLAHSFVHLSATLTRRTAMQAVGGFRQDAVPWEDDEIKVRMALAGHRFIRVPTAEPAFFWRVYPEQQRWGGENARYRIGRVADGFLAAVKLALRGAAPDEAALPAAVLAEVEDQLTSQVRLMYRHDRQTGDGFLRDVLAYHPRFRPSRPLLSGPVSRLLGVRRFERMVADVRGLRSGLWRPDHGAPNR</sequence>
<dbReference type="InterPro" id="IPR050834">
    <property type="entry name" value="Glycosyltransf_2"/>
</dbReference>
<proteinExistence type="predicted"/>
<evidence type="ECO:0000313" key="2">
    <source>
        <dbReference type="EMBL" id="MBR0656480.1"/>
    </source>
</evidence>
<name>A0AAF1K5F8_9PROT</name>
<evidence type="ECO:0000259" key="1">
    <source>
        <dbReference type="Pfam" id="PF00535"/>
    </source>
</evidence>
<reference evidence="2" key="1">
    <citation type="submission" date="2020-01" db="EMBL/GenBank/DDBJ databases">
        <authorList>
            <person name="Rat A."/>
        </authorList>
    </citation>
    <scope>NUCLEOTIDE SEQUENCE</scope>
    <source>
        <strain evidence="2">LMG 28251</strain>
    </source>
</reference>
<protein>
    <submittedName>
        <fullName evidence="2">Glycosyltransferase family 2 protein</fullName>
    </submittedName>
</protein>
<dbReference type="SUPFAM" id="SSF53448">
    <property type="entry name" value="Nucleotide-diphospho-sugar transferases"/>
    <property type="match status" value="1"/>
</dbReference>
<comment type="caution">
    <text evidence="2">The sequence shown here is derived from an EMBL/GenBank/DDBJ whole genome shotgun (WGS) entry which is preliminary data.</text>
</comment>
<keyword evidence="3" id="KW-1185">Reference proteome</keyword>
<gene>
    <name evidence="2" type="ORF">GXW79_15475</name>
</gene>
<dbReference type="EMBL" id="JAAEDH010000018">
    <property type="protein sequence ID" value="MBR0656480.1"/>
    <property type="molecule type" value="Genomic_DNA"/>
</dbReference>
<organism evidence="2 3">
    <name type="scientific">Plastoroseomonas arctica</name>
    <dbReference type="NCBI Taxonomy" id="1509237"/>
    <lineage>
        <taxon>Bacteria</taxon>
        <taxon>Pseudomonadati</taxon>
        <taxon>Pseudomonadota</taxon>
        <taxon>Alphaproteobacteria</taxon>
        <taxon>Acetobacterales</taxon>
        <taxon>Acetobacteraceae</taxon>
        <taxon>Plastoroseomonas</taxon>
    </lineage>
</organism>
<dbReference type="PANTHER" id="PTHR43685">
    <property type="entry name" value="GLYCOSYLTRANSFERASE"/>
    <property type="match status" value="1"/>
</dbReference>